<dbReference type="PROSITE" id="PS00678">
    <property type="entry name" value="WD_REPEATS_1"/>
    <property type="match status" value="3"/>
</dbReference>
<feature type="repeat" description="WD" evidence="3">
    <location>
        <begin position="205"/>
        <end position="246"/>
    </location>
</feature>
<dbReference type="PROSITE" id="PS50082">
    <property type="entry name" value="WD_REPEATS_2"/>
    <property type="match status" value="3"/>
</dbReference>
<dbReference type="InterPro" id="IPR036322">
    <property type="entry name" value="WD40_repeat_dom_sf"/>
</dbReference>
<gene>
    <name evidence="4" type="primary">pkwA</name>
    <name evidence="4" type="ORF">NO713_03243</name>
</gene>
<dbReference type="InterPro" id="IPR019775">
    <property type="entry name" value="WD40_repeat_CS"/>
</dbReference>
<dbReference type="Pfam" id="PF00400">
    <property type="entry name" value="WD40"/>
    <property type="match status" value="4"/>
</dbReference>
<dbReference type="CDD" id="cd00200">
    <property type="entry name" value="WD40"/>
    <property type="match status" value="1"/>
</dbReference>
<dbReference type="SMART" id="SM00320">
    <property type="entry name" value="WD40"/>
    <property type="match status" value="4"/>
</dbReference>
<protein>
    <submittedName>
        <fullName evidence="4">Serine/threonine-protein kinase PkwA</fullName>
        <ecNumber evidence="4">2.7.11.1</ecNumber>
    </submittedName>
</protein>
<keyword evidence="1 3" id="KW-0853">WD repeat</keyword>
<dbReference type="Proteomes" id="UP001153719">
    <property type="component" value="Chromosome"/>
</dbReference>
<dbReference type="PANTHER" id="PTHR22847:SF637">
    <property type="entry name" value="WD REPEAT DOMAIN 5B"/>
    <property type="match status" value="1"/>
</dbReference>
<dbReference type="AlphaFoldDB" id="A0A9W4CRR6"/>
<feature type="repeat" description="WD" evidence="3">
    <location>
        <begin position="247"/>
        <end position="288"/>
    </location>
</feature>
<keyword evidence="5" id="KW-1185">Reference proteome</keyword>
<evidence type="ECO:0000313" key="4">
    <source>
        <dbReference type="EMBL" id="CAD5961711.1"/>
    </source>
</evidence>
<dbReference type="PROSITE" id="PS50294">
    <property type="entry name" value="WD_REPEATS_REGION"/>
    <property type="match status" value="3"/>
</dbReference>
<reference evidence="4" key="1">
    <citation type="submission" date="2020-09" db="EMBL/GenBank/DDBJ databases">
        <authorList>
            <person name="Blom J."/>
        </authorList>
    </citation>
    <scope>NUCLEOTIDE SEQUENCE</scope>
    <source>
        <strain evidence="4">No.713</strain>
    </source>
</reference>
<dbReference type="EC" id="2.7.11.1" evidence="4"/>
<name>A0A9W4CRR6_9CYAN</name>
<organism evidence="4 5">
    <name type="scientific">Planktothrix pseudagardhii</name>
    <dbReference type="NCBI Taxonomy" id="132604"/>
    <lineage>
        <taxon>Bacteria</taxon>
        <taxon>Bacillati</taxon>
        <taxon>Cyanobacteriota</taxon>
        <taxon>Cyanophyceae</taxon>
        <taxon>Oscillatoriophycideae</taxon>
        <taxon>Oscillatoriales</taxon>
        <taxon>Microcoleaceae</taxon>
        <taxon>Planktothrix</taxon>
    </lineage>
</organism>
<evidence type="ECO:0000256" key="3">
    <source>
        <dbReference type="PROSITE-ProRule" id="PRU00221"/>
    </source>
</evidence>
<keyword evidence="2" id="KW-0677">Repeat</keyword>
<dbReference type="SUPFAM" id="SSF50978">
    <property type="entry name" value="WD40 repeat-like"/>
    <property type="match status" value="1"/>
</dbReference>
<dbReference type="EMBL" id="LR882967">
    <property type="protein sequence ID" value="CAD5961711.1"/>
    <property type="molecule type" value="Genomic_DNA"/>
</dbReference>
<dbReference type="PRINTS" id="PR00320">
    <property type="entry name" value="GPROTEINBRPT"/>
</dbReference>
<evidence type="ECO:0000256" key="2">
    <source>
        <dbReference type="ARBA" id="ARBA00022737"/>
    </source>
</evidence>
<dbReference type="Gene3D" id="2.130.10.10">
    <property type="entry name" value="YVTN repeat-like/Quinoprotein amine dehydrogenase"/>
    <property type="match status" value="1"/>
</dbReference>
<dbReference type="InterPro" id="IPR001680">
    <property type="entry name" value="WD40_rpt"/>
</dbReference>
<sequence length="325" mass="36299">MKKNKKKRNFYQSFTHVSPSKQRIQLQAPRISLENNNLKKYYRILTDFDFLSAKIAHPEFGIDSLIEDYQLRSQPGVITAPDYDPDTDIALQRLQETLTLSDYILRQDPNQLISQLWGRLQPFQTLPAIQSLLTQSCQSQDSPCLRPLTPSLTPPGTGLRRTLTGHQDWVRAVAISPKGEWLVSASGDNTLKLWDVATGQERFTLTGHQNSVMAVAISPKGEWLVSASGDNTLKLWDVATGQERFTLTGHQDWVRAVAISPKGEWLVSASDDNTLKLWDVATGQEMITFWGDGGFNCCAFTPDGQKIVAGDSLGQIHILEIVGLY</sequence>
<dbReference type="KEGG" id="ppsu:NO713_03243"/>
<dbReference type="RefSeq" id="WP_254174178.1">
    <property type="nucleotide sequence ID" value="NZ_LR882967.1"/>
</dbReference>
<dbReference type="PANTHER" id="PTHR22847">
    <property type="entry name" value="WD40 REPEAT PROTEIN"/>
    <property type="match status" value="1"/>
</dbReference>
<dbReference type="InterPro" id="IPR020472">
    <property type="entry name" value="WD40_PAC1"/>
</dbReference>
<proteinExistence type="predicted"/>
<evidence type="ECO:0000256" key="1">
    <source>
        <dbReference type="ARBA" id="ARBA00022574"/>
    </source>
</evidence>
<dbReference type="GO" id="GO:0004674">
    <property type="term" value="F:protein serine/threonine kinase activity"/>
    <property type="evidence" value="ECO:0007669"/>
    <property type="project" value="UniProtKB-EC"/>
</dbReference>
<keyword evidence="4" id="KW-0808">Transferase</keyword>
<feature type="repeat" description="WD" evidence="3">
    <location>
        <begin position="163"/>
        <end position="204"/>
    </location>
</feature>
<keyword evidence="4" id="KW-0418">Kinase</keyword>
<dbReference type="InterPro" id="IPR015943">
    <property type="entry name" value="WD40/YVTN_repeat-like_dom_sf"/>
</dbReference>
<evidence type="ECO:0000313" key="5">
    <source>
        <dbReference type="Proteomes" id="UP001153719"/>
    </source>
</evidence>
<accession>A0A9W4CRR6</accession>